<proteinExistence type="inferred from homology"/>
<dbReference type="InterPro" id="IPR036291">
    <property type="entry name" value="NAD(P)-bd_dom_sf"/>
</dbReference>
<dbReference type="Proteomes" id="UP000298781">
    <property type="component" value="Chromosome"/>
</dbReference>
<protein>
    <submittedName>
        <fullName evidence="4">Polysaccharide biosynthesis protein</fullName>
    </submittedName>
</protein>
<dbReference type="AlphaFoldDB" id="A0A4D7APN8"/>
<evidence type="ECO:0000313" key="5">
    <source>
        <dbReference type="Proteomes" id="UP000298781"/>
    </source>
</evidence>
<gene>
    <name evidence="4" type="ORF">E8M01_02270</name>
</gene>
<dbReference type="Gene3D" id="3.40.50.720">
    <property type="entry name" value="NAD(P)-binding Rossmann-like Domain"/>
    <property type="match status" value="1"/>
</dbReference>
<dbReference type="InterPro" id="IPR003869">
    <property type="entry name" value="Polysac_CapD-like"/>
</dbReference>
<keyword evidence="2" id="KW-0812">Transmembrane</keyword>
<accession>A0A4D7APN8</accession>
<dbReference type="CDD" id="cd05237">
    <property type="entry name" value="UDP_invert_4-6DH_SDR_e"/>
    <property type="match status" value="1"/>
</dbReference>
<dbReference type="SUPFAM" id="SSF51735">
    <property type="entry name" value="NAD(P)-binding Rossmann-fold domains"/>
    <property type="match status" value="1"/>
</dbReference>
<evidence type="ECO:0000256" key="1">
    <source>
        <dbReference type="ARBA" id="ARBA00007430"/>
    </source>
</evidence>
<feature type="transmembrane region" description="Helical" evidence="2">
    <location>
        <begin position="99"/>
        <end position="118"/>
    </location>
</feature>
<dbReference type="OrthoDB" id="9803111at2"/>
<feature type="transmembrane region" description="Helical" evidence="2">
    <location>
        <begin position="66"/>
        <end position="87"/>
    </location>
</feature>
<organism evidence="4 5">
    <name type="scientific">Phreatobacter stygius</name>
    <dbReference type="NCBI Taxonomy" id="1940610"/>
    <lineage>
        <taxon>Bacteria</taxon>
        <taxon>Pseudomonadati</taxon>
        <taxon>Pseudomonadota</taxon>
        <taxon>Alphaproteobacteria</taxon>
        <taxon>Hyphomicrobiales</taxon>
        <taxon>Phreatobacteraceae</taxon>
        <taxon>Phreatobacter</taxon>
    </lineage>
</organism>
<dbReference type="EMBL" id="CP039690">
    <property type="protein sequence ID" value="QCI63164.1"/>
    <property type="molecule type" value="Genomic_DNA"/>
</dbReference>
<evidence type="ECO:0000313" key="4">
    <source>
        <dbReference type="EMBL" id="QCI63164.1"/>
    </source>
</evidence>
<keyword evidence="5" id="KW-1185">Reference proteome</keyword>
<dbReference type="KEGG" id="pstg:E8M01_02270"/>
<evidence type="ECO:0000256" key="2">
    <source>
        <dbReference type="SAM" id="Phobius"/>
    </source>
</evidence>
<sequence length="707" mass="76906">MGRPFERGIPTTSRPGKLDRPGKRWFVVALVQLACRCHGIELRQAIPRKTLSAVNSHLKKIPFKTYWVALHDFGVTFLALALAISLRGEPHIPDFGRRFEIFAGLAFAAFALFVYYICSLYASRWRFASLFDLFGIFKAVSILTATLLIADYMISPRYIDANKFFGGRTLAIYWSVQIILLGGPRVAYRAFRNWRRANVHNADMLAAIAIGRASDAEGVIKLAEAGLAGPIRIFGIVTTVPQEVHQVVRGVPVWGLIDSVEGIVRDAAERGIAIQRALIAPEALKEVRQIEEVVGTFRRLGIPAIRLDIAHSTDMARPAKLHAVIDDDLLIRPLVEVDEEPLQAYVQGKRVVVTGGGGSIGAELALRSAEIGAARVLVIDHSEAALHAVLERAELTLEDKAEVVEGRLCDIRDRARIAELIQAFAPDVVFHAAALKHVPHLEREVAEAVRTNVLGTVNTADAAIAAGVGVFVLISTDKATKPASILGATKRIAELYTQSIDAAPALVGGHVRHATRLVAVRFGNVIGTAGSVVPRFRAQIEAGGPVTVTDPAMVRYFMTKREATDLLWTAARVTTAQGTGCQSAVLVLNMGQPVRIDDLARRMIRLAGFEPDHGMQIVYTGKRPGERMAEFLFEDREPQFDIGVRGIVAAESQSIPLPRLHAIIAELASAAEQGDDETVRDLVADLVPEIRKPKNVIAIGQARGQAV</sequence>
<comment type="similarity">
    <text evidence="1">Belongs to the polysaccharide synthase family.</text>
</comment>
<feature type="transmembrane region" description="Helical" evidence="2">
    <location>
        <begin position="170"/>
        <end position="188"/>
    </location>
</feature>
<feature type="domain" description="Polysaccharide biosynthesis protein CapD-like" evidence="3">
    <location>
        <begin position="351"/>
        <end position="638"/>
    </location>
</feature>
<dbReference type="Pfam" id="PF02719">
    <property type="entry name" value="Polysacc_synt_2"/>
    <property type="match status" value="1"/>
</dbReference>
<evidence type="ECO:0000259" key="3">
    <source>
        <dbReference type="Pfam" id="PF02719"/>
    </source>
</evidence>
<dbReference type="PANTHER" id="PTHR43318:SF1">
    <property type="entry name" value="POLYSACCHARIDE BIOSYNTHESIS PROTEIN EPSC-RELATED"/>
    <property type="match status" value="1"/>
</dbReference>
<keyword evidence="2" id="KW-0472">Membrane</keyword>
<reference evidence="4 5" key="1">
    <citation type="submission" date="2019-04" db="EMBL/GenBank/DDBJ databases">
        <title>Phreatobacter aquaticus sp. nov.</title>
        <authorList>
            <person name="Choi A."/>
        </authorList>
    </citation>
    <scope>NUCLEOTIDE SEQUENCE [LARGE SCALE GENOMIC DNA]</scope>
    <source>
        <strain evidence="4 5">KCTC 52518</strain>
    </source>
</reference>
<dbReference type="InterPro" id="IPR051203">
    <property type="entry name" value="Polysaccharide_Synthase-Rel"/>
</dbReference>
<name>A0A4D7APN8_9HYPH</name>
<feature type="transmembrane region" description="Helical" evidence="2">
    <location>
        <begin position="130"/>
        <end position="150"/>
    </location>
</feature>
<dbReference type="PANTHER" id="PTHR43318">
    <property type="entry name" value="UDP-N-ACETYLGLUCOSAMINE 4,6-DEHYDRATASE"/>
    <property type="match status" value="1"/>
</dbReference>
<keyword evidence="2" id="KW-1133">Transmembrane helix</keyword>